<dbReference type="GO" id="GO:0000976">
    <property type="term" value="F:transcription cis-regulatory region binding"/>
    <property type="evidence" value="ECO:0007669"/>
    <property type="project" value="TreeGrafter"/>
</dbReference>
<dbReference type="PROSITE" id="PS01124">
    <property type="entry name" value="HTH_ARAC_FAMILY_2"/>
    <property type="match status" value="1"/>
</dbReference>
<evidence type="ECO:0000313" key="6">
    <source>
        <dbReference type="Proteomes" id="UP000199144"/>
    </source>
</evidence>
<dbReference type="InterPro" id="IPR032687">
    <property type="entry name" value="AraC-type_N"/>
</dbReference>
<dbReference type="GO" id="GO:0005829">
    <property type="term" value="C:cytosol"/>
    <property type="evidence" value="ECO:0007669"/>
    <property type="project" value="TreeGrafter"/>
</dbReference>
<dbReference type="InterPro" id="IPR009057">
    <property type="entry name" value="Homeodomain-like_sf"/>
</dbReference>
<proteinExistence type="predicted"/>
<reference evidence="5 6" key="1">
    <citation type="submission" date="2016-10" db="EMBL/GenBank/DDBJ databases">
        <authorList>
            <person name="de Groot N.N."/>
        </authorList>
    </citation>
    <scope>NUCLEOTIDE SEQUENCE [LARGE SCALE GENOMIC DNA]</scope>
    <source>
        <strain evidence="5 6">DSM 15283</strain>
    </source>
</reference>
<evidence type="ECO:0000256" key="3">
    <source>
        <dbReference type="ARBA" id="ARBA00023163"/>
    </source>
</evidence>
<feature type="domain" description="HTH araC/xylS-type" evidence="4">
    <location>
        <begin position="232"/>
        <end position="330"/>
    </location>
</feature>
<evidence type="ECO:0000259" key="4">
    <source>
        <dbReference type="PROSITE" id="PS01124"/>
    </source>
</evidence>
<gene>
    <name evidence="5" type="ORF">SAMN04488042_11317</name>
</gene>
<accession>A0A1I4T0W5</accession>
<dbReference type="PRINTS" id="PR00032">
    <property type="entry name" value="HTHARAC"/>
</dbReference>
<dbReference type="PANTHER" id="PTHR47894">
    <property type="entry name" value="HTH-TYPE TRANSCRIPTIONAL REGULATOR GADX"/>
    <property type="match status" value="1"/>
</dbReference>
<dbReference type="SUPFAM" id="SSF46689">
    <property type="entry name" value="Homeodomain-like"/>
    <property type="match status" value="1"/>
</dbReference>
<keyword evidence="1" id="KW-0805">Transcription regulation</keyword>
<dbReference type="InterPro" id="IPR018060">
    <property type="entry name" value="HTH_AraC"/>
</dbReference>
<keyword evidence="3" id="KW-0804">Transcription</keyword>
<dbReference type="RefSeq" id="WP_165610138.1">
    <property type="nucleotide sequence ID" value="NZ_FOTQ01000013.1"/>
</dbReference>
<keyword evidence="2 5" id="KW-0238">DNA-binding</keyword>
<protein>
    <submittedName>
        <fullName evidence="5">AraC-type DNA-binding protein</fullName>
    </submittedName>
</protein>
<dbReference type="Pfam" id="PF12833">
    <property type="entry name" value="HTH_18"/>
    <property type="match status" value="1"/>
</dbReference>
<dbReference type="STRING" id="254406.SAMN04488042_11317"/>
<dbReference type="SMART" id="SM00342">
    <property type="entry name" value="HTH_ARAC"/>
    <property type="match status" value="1"/>
</dbReference>
<evidence type="ECO:0000256" key="2">
    <source>
        <dbReference type="ARBA" id="ARBA00023125"/>
    </source>
</evidence>
<dbReference type="PANTHER" id="PTHR47894:SF4">
    <property type="entry name" value="HTH-TYPE TRANSCRIPTIONAL REGULATOR GADX"/>
    <property type="match status" value="1"/>
</dbReference>
<dbReference type="AlphaFoldDB" id="A0A1I4T0W5"/>
<dbReference type="Proteomes" id="UP000199144">
    <property type="component" value="Unassembled WGS sequence"/>
</dbReference>
<dbReference type="Gene3D" id="1.10.10.60">
    <property type="entry name" value="Homeodomain-like"/>
    <property type="match status" value="1"/>
</dbReference>
<name>A0A1I4T0W5_9RHOB</name>
<keyword evidence="6" id="KW-1185">Reference proteome</keyword>
<dbReference type="EMBL" id="FOTQ01000013">
    <property type="protein sequence ID" value="SFM70408.1"/>
    <property type="molecule type" value="Genomic_DNA"/>
</dbReference>
<evidence type="ECO:0000313" key="5">
    <source>
        <dbReference type="EMBL" id="SFM70408.1"/>
    </source>
</evidence>
<organism evidence="5 6">
    <name type="scientific">Shimia aestuarii</name>
    <dbReference type="NCBI Taxonomy" id="254406"/>
    <lineage>
        <taxon>Bacteria</taxon>
        <taxon>Pseudomonadati</taxon>
        <taxon>Pseudomonadota</taxon>
        <taxon>Alphaproteobacteria</taxon>
        <taxon>Rhodobacterales</taxon>
        <taxon>Roseobacteraceae</taxon>
    </lineage>
</organism>
<dbReference type="InterPro" id="IPR020449">
    <property type="entry name" value="Tscrpt_reg_AraC-type_HTH"/>
</dbReference>
<dbReference type="Pfam" id="PF12625">
    <property type="entry name" value="Arabinose_bd"/>
    <property type="match status" value="1"/>
</dbReference>
<dbReference type="GO" id="GO:0003700">
    <property type="term" value="F:DNA-binding transcription factor activity"/>
    <property type="evidence" value="ECO:0007669"/>
    <property type="project" value="InterPro"/>
</dbReference>
<evidence type="ECO:0000256" key="1">
    <source>
        <dbReference type="ARBA" id="ARBA00023015"/>
    </source>
</evidence>
<sequence>MAGYIRASVLEGLDHIAAREGQDLVTILSRYGLDHSIFEARETEIDFEDACSILEDCARSWKVPDLGIQLARLHSLETLGVISLVTRMERTVRDAAKALLRNQFLHTNGVVTSLREIPQDGLAEVIYAPLSITRPRQAREMSLVMGRNVLRELAGRAPEILSAEVMFAAPLGKDFLSAELGCPVRYGANSYSFLFRNDVLDVKLTKQDVAFHPIIRRYLAEITVERGIPFSETVKLEVFRQLSLGVCSQDKVAAALRMQPRSLQRKLKQEGTNFREIMDEQRRRRSLALVQQTDLPLGEVALAVGYSDQTAFNQAFRRWFGRTPLKVRRREGLSAA</sequence>